<evidence type="ECO:0000313" key="3">
    <source>
        <dbReference type="Proteomes" id="UP001599542"/>
    </source>
</evidence>
<sequence>MQQSTHPTTSSNSEPLPRRDPGATFRKPPATVGKPGPKAA</sequence>
<evidence type="ECO:0000313" key="2">
    <source>
        <dbReference type="EMBL" id="MFE1355314.1"/>
    </source>
</evidence>
<dbReference type="EMBL" id="JBHYPX010000058">
    <property type="protein sequence ID" value="MFE1355314.1"/>
    <property type="molecule type" value="Genomic_DNA"/>
</dbReference>
<protein>
    <submittedName>
        <fullName evidence="2">Uncharacterized protein</fullName>
    </submittedName>
</protein>
<accession>A0ABW6GRQ6</accession>
<feature type="compositionally biased region" description="Polar residues" evidence="1">
    <location>
        <begin position="1"/>
        <end position="14"/>
    </location>
</feature>
<name>A0ABW6GRQ6_9ACTN</name>
<comment type="caution">
    <text evidence="2">The sequence shown here is derived from an EMBL/GenBank/DDBJ whole genome shotgun (WGS) entry which is preliminary data.</text>
</comment>
<dbReference type="RefSeq" id="WP_380329369.1">
    <property type="nucleotide sequence ID" value="NZ_JBHYPW010000056.1"/>
</dbReference>
<organism evidence="2 3">
    <name type="scientific">Kitasatospora phosalacinea</name>
    <dbReference type="NCBI Taxonomy" id="2065"/>
    <lineage>
        <taxon>Bacteria</taxon>
        <taxon>Bacillati</taxon>
        <taxon>Actinomycetota</taxon>
        <taxon>Actinomycetes</taxon>
        <taxon>Kitasatosporales</taxon>
        <taxon>Streptomycetaceae</taxon>
        <taxon>Kitasatospora</taxon>
    </lineage>
</organism>
<keyword evidence="3" id="KW-1185">Reference proteome</keyword>
<evidence type="ECO:0000256" key="1">
    <source>
        <dbReference type="SAM" id="MobiDB-lite"/>
    </source>
</evidence>
<dbReference type="Proteomes" id="UP001599542">
    <property type="component" value="Unassembled WGS sequence"/>
</dbReference>
<feature type="region of interest" description="Disordered" evidence="1">
    <location>
        <begin position="1"/>
        <end position="40"/>
    </location>
</feature>
<gene>
    <name evidence="2" type="ORF">ACFW6T_25310</name>
</gene>
<reference evidence="2 3" key="1">
    <citation type="submission" date="2024-09" db="EMBL/GenBank/DDBJ databases">
        <title>The Natural Products Discovery Center: Release of the First 8490 Sequenced Strains for Exploring Actinobacteria Biosynthetic Diversity.</title>
        <authorList>
            <person name="Kalkreuter E."/>
            <person name="Kautsar S.A."/>
            <person name="Yang D."/>
            <person name="Bader C.D."/>
            <person name="Teijaro C.N."/>
            <person name="Fluegel L."/>
            <person name="Davis C.M."/>
            <person name="Simpson J.R."/>
            <person name="Lauterbach L."/>
            <person name="Steele A.D."/>
            <person name="Gui C."/>
            <person name="Meng S."/>
            <person name="Li G."/>
            <person name="Viehrig K."/>
            <person name="Ye F."/>
            <person name="Su P."/>
            <person name="Kiefer A.F."/>
            <person name="Nichols A."/>
            <person name="Cepeda A.J."/>
            <person name="Yan W."/>
            <person name="Fan B."/>
            <person name="Jiang Y."/>
            <person name="Adhikari A."/>
            <person name="Zheng C.-J."/>
            <person name="Schuster L."/>
            <person name="Cowan T.M."/>
            <person name="Smanski M.J."/>
            <person name="Chevrette M.G."/>
            <person name="De Carvalho L.P.S."/>
            <person name="Shen B."/>
        </authorList>
    </citation>
    <scope>NUCLEOTIDE SEQUENCE [LARGE SCALE GENOMIC DNA]</scope>
    <source>
        <strain evidence="2 3">NPDC058753</strain>
    </source>
</reference>
<proteinExistence type="predicted"/>